<feature type="compositionally biased region" description="Polar residues" evidence="1">
    <location>
        <begin position="154"/>
        <end position="163"/>
    </location>
</feature>
<dbReference type="Proteomes" id="UP000558488">
    <property type="component" value="Unassembled WGS sequence"/>
</dbReference>
<comment type="caution">
    <text evidence="2">The sequence shown here is derived from an EMBL/GenBank/DDBJ whole genome shotgun (WGS) entry which is preliminary data.</text>
</comment>
<feature type="region of interest" description="Disordered" evidence="1">
    <location>
        <begin position="134"/>
        <end position="177"/>
    </location>
</feature>
<dbReference type="AlphaFoldDB" id="A0A7J7Y9M0"/>
<keyword evidence="3" id="KW-1185">Reference proteome</keyword>
<sequence>MEDGHMSNCNSLGTHQVVKAGCSIVPISSSVPGSQHGPDTSGTAFVCDGHFLFKFHDKTKKGQLIYSVLSAAHFHACILRNVMGISSLFIFFKFFSCHIILSNKRVICKLTITPTHKMAAPIWSKMAAPMWSKDGHHKVASRGGQLGGTRSAKESNWGQSSLRGEQLGVTRPTGEGH</sequence>
<protein>
    <submittedName>
        <fullName evidence="2">Uncharacterized protein</fullName>
    </submittedName>
</protein>
<evidence type="ECO:0000313" key="3">
    <source>
        <dbReference type="Proteomes" id="UP000558488"/>
    </source>
</evidence>
<dbReference type="EMBL" id="JACAGB010000006">
    <property type="protein sequence ID" value="KAF6358528.1"/>
    <property type="molecule type" value="Genomic_DNA"/>
</dbReference>
<evidence type="ECO:0000256" key="1">
    <source>
        <dbReference type="SAM" id="MobiDB-lite"/>
    </source>
</evidence>
<evidence type="ECO:0000313" key="2">
    <source>
        <dbReference type="EMBL" id="KAF6358528.1"/>
    </source>
</evidence>
<reference evidence="2 3" key="1">
    <citation type="journal article" date="2020" name="Nature">
        <title>Six reference-quality genomes reveal evolution of bat adaptations.</title>
        <authorList>
            <person name="Jebb D."/>
            <person name="Huang Z."/>
            <person name="Pippel M."/>
            <person name="Hughes G.M."/>
            <person name="Lavrichenko K."/>
            <person name="Devanna P."/>
            <person name="Winkler S."/>
            <person name="Jermiin L.S."/>
            <person name="Skirmuntt E.C."/>
            <person name="Katzourakis A."/>
            <person name="Burkitt-Gray L."/>
            <person name="Ray D.A."/>
            <person name="Sullivan K.A.M."/>
            <person name="Roscito J.G."/>
            <person name="Kirilenko B.M."/>
            <person name="Davalos L.M."/>
            <person name="Corthals A.P."/>
            <person name="Power M.L."/>
            <person name="Jones G."/>
            <person name="Ransome R.D."/>
            <person name="Dechmann D.K.N."/>
            <person name="Locatelli A.G."/>
            <person name="Puechmaille S.J."/>
            <person name="Fedrigo O."/>
            <person name="Jarvis E.D."/>
            <person name="Hiller M."/>
            <person name="Vernes S.C."/>
            <person name="Myers E.W."/>
            <person name="Teeling E.C."/>
        </authorList>
    </citation>
    <scope>NUCLEOTIDE SEQUENCE [LARGE SCALE GENOMIC DNA]</scope>
    <source>
        <strain evidence="2">MPipKuh1</strain>
        <tissue evidence="2">Flight muscle</tissue>
    </source>
</reference>
<accession>A0A7J7Y9M0</accession>
<proteinExistence type="predicted"/>
<gene>
    <name evidence="2" type="ORF">mPipKuh1_010350</name>
</gene>
<name>A0A7J7Y9M0_PIPKU</name>
<organism evidence="2 3">
    <name type="scientific">Pipistrellus kuhlii</name>
    <name type="common">Kuhl's pipistrelle</name>
    <dbReference type="NCBI Taxonomy" id="59472"/>
    <lineage>
        <taxon>Eukaryota</taxon>
        <taxon>Metazoa</taxon>
        <taxon>Chordata</taxon>
        <taxon>Craniata</taxon>
        <taxon>Vertebrata</taxon>
        <taxon>Euteleostomi</taxon>
        <taxon>Mammalia</taxon>
        <taxon>Eutheria</taxon>
        <taxon>Laurasiatheria</taxon>
        <taxon>Chiroptera</taxon>
        <taxon>Yangochiroptera</taxon>
        <taxon>Vespertilionidae</taxon>
        <taxon>Pipistrellus</taxon>
    </lineage>
</organism>